<proteinExistence type="inferred from homology"/>
<dbReference type="InterPro" id="IPR036689">
    <property type="entry name" value="ESAT-6-like_sf"/>
</dbReference>
<name>A0A7Z7IIS5_9MYCO</name>
<accession>A0A7Z7IIS5</accession>
<comment type="similarity">
    <text evidence="1">Belongs to the WXG100 family.</text>
</comment>
<keyword evidence="3" id="KW-1185">Reference proteome</keyword>
<comment type="caution">
    <text evidence="2">The sequence shown here is derived from an EMBL/GenBank/DDBJ whole genome shotgun (WGS) entry which is preliminary data.</text>
</comment>
<reference evidence="2 3" key="1">
    <citation type="submission" date="2017-10" db="EMBL/GenBank/DDBJ databases">
        <authorList>
            <consortium name="Urmite Genomes"/>
        </authorList>
    </citation>
    <scope>NUCLEOTIDE SEQUENCE [LARGE SCALE GENOMIC DNA]</scope>
    <source>
        <strain evidence="2 3">FB-527</strain>
    </source>
</reference>
<organism evidence="2 3">
    <name type="scientific">Mycobacterium simulans</name>
    <dbReference type="NCBI Taxonomy" id="627089"/>
    <lineage>
        <taxon>Bacteria</taxon>
        <taxon>Bacillati</taxon>
        <taxon>Actinomycetota</taxon>
        <taxon>Actinomycetes</taxon>
        <taxon>Mycobacteriales</taxon>
        <taxon>Mycobacteriaceae</taxon>
        <taxon>Mycobacterium</taxon>
    </lineage>
</organism>
<evidence type="ECO:0000313" key="2">
    <source>
        <dbReference type="EMBL" id="SOJ54253.1"/>
    </source>
</evidence>
<gene>
    <name evidence="2" type="primary">esxW_1</name>
    <name evidence="2" type="ORF">MSIMFB_01752</name>
</gene>
<dbReference type="NCBIfam" id="TIGR03930">
    <property type="entry name" value="WXG100_ESAT6"/>
    <property type="match status" value="1"/>
</dbReference>
<dbReference type="Pfam" id="PF06013">
    <property type="entry name" value="WXG100"/>
    <property type="match status" value="1"/>
</dbReference>
<dbReference type="InterPro" id="IPR010310">
    <property type="entry name" value="T7SS_ESAT-6-like"/>
</dbReference>
<dbReference type="Gene3D" id="1.10.287.1060">
    <property type="entry name" value="ESAT-6-like"/>
    <property type="match status" value="1"/>
</dbReference>
<evidence type="ECO:0000256" key="1">
    <source>
        <dbReference type="RuleBase" id="RU362001"/>
    </source>
</evidence>
<sequence length="99" mass="11196">MVTSRFMTDPHAMRDMAGRFEMHAQTVEDEARRMWASSQDISGAGWSGLAEATSLDMMTQVNTAFRNIVNMLHEVRDGLVRDANNYEQQEQASQQILSS</sequence>
<dbReference type="EMBL" id="OCTY01000002">
    <property type="protein sequence ID" value="SOJ54253.1"/>
    <property type="molecule type" value="Genomic_DNA"/>
</dbReference>
<evidence type="ECO:0000313" key="3">
    <source>
        <dbReference type="Proteomes" id="UP000554965"/>
    </source>
</evidence>
<protein>
    <recommendedName>
        <fullName evidence="1">ESAT-6-like protein</fullName>
    </recommendedName>
</protein>
<dbReference type="AlphaFoldDB" id="A0A7Z7IIS5"/>
<dbReference type="SUPFAM" id="SSF140453">
    <property type="entry name" value="EsxAB dimer-like"/>
    <property type="match status" value="1"/>
</dbReference>
<dbReference type="Proteomes" id="UP000554965">
    <property type="component" value="Unassembled WGS sequence"/>
</dbReference>